<dbReference type="OrthoDB" id="413993at2759"/>
<evidence type="ECO:0000313" key="2">
    <source>
        <dbReference type="Proteomes" id="UP000807306"/>
    </source>
</evidence>
<dbReference type="Pfam" id="PF01026">
    <property type="entry name" value="TatD_DNase"/>
    <property type="match status" value="1"/>
</dbReference>
<reference evidence="1" key="1">
    <citation type="submission" date="2020-11" db="EMBL/GenBank/DDBJ databases">
        <authorList>
            <consortium name="DOE Joint Genome Institute"/>
            <person name="Ahrendt S."/>
            <person name="Riley R."/>
            <person name="Andreopoulos W."/>
            <person name="Labutti K."/>
            <person name="Pangilinan J."/>
            <person name="Ruiz-Duenas F.J."/>
            <person name="Barrasa J.M."/>
            <person name="Sanchez-Garcia M."/>
            <person name="Camarero S."/>
            <person name="Miyauchi S."/>
            <person name="Serrano A."/>
            <person name="Linde D."/>
            <person name="Babiker R."/>
            <person name="Drula E."/>
            <person name="Ayuso-Fernandez I."/>
            <person name="Pacheco R."/>
            <person name="Padilla G."/>
            <person name="Ferreira P."/>
            <person name="Barriuso J."/>
            <person name="Kellner H."/>
            <person name="Castanera R."/>
            <person name="Alfaro M."/>
            <person name="Ramirez L."/>
            <person name="Pisabarro A.G."/>
            <person name="Kuo A."/>
            <person name="Tritt A."/>
            <person name="Lipzen A."/>
            <person name="He G."/>
            <person name="Yan M."/>
            <person name="Ng V."/>
            <person name="Cullen D."/>
            <person name="Martin F."/>
            <person name="Rosso M.-N."/>
            <person name="Henrissat B."/>
            <person name="Hibbett D."/>
            <person name="Martinez A.T."/>
            <person name="Grigoriev I.V."/>
        </authorList>
    </citation>
    <scope>NUCLEOTIDE SEQUENCE</scope>
    <source>
        <strain evidence="1">CBS 506.95</strain>
    </source>
</reference>
<dbReference type="InterPro" id="IPR053044">
    <property type="entry name" value="Metallo-hydrolase/TatD-type"/>
</dbReference>
<accession>A0A9P6JTV7</accession>
<dbReference type="InterPro" id="IPR032466">
    <property type="entry name" value="Metal_Hydrolase"/>
</dbReference>
<organism evidence="1 2">
    <name type="scientific">Crepidotus variabilis</name>
    <dbReference type="NCBI Taxonomy" id="179855"/>
    <lineage>
        <taxon>Eukaryota</taxon>
        <taxon>Fungi</taxon>
        <taxon>Dikarya</taxon>
        <taxon>Basidiomycota</taxon>
        <taxon>Agaricomycotina</taxon>
        <taxon>Agaricomycetes</taxon>
        <taxon>Agaricomycetidae</taxon>
        <taxon>Agaricales</taxon>
        <taxon>Agaricineae</taxon>
        <taxon>Crepidotaceae</taxon>
        <taxon>Crepidotus</taxon>
    </lineage>
</organism>
<dbReference type="PANTHER" id="PTHR47345">
    <property type="entry name" value="CUT9-INTERACTING PROTEIN SCN1"/>
    <property type="match status" value="1"/>
</dbReference>
<evidence type="ECO:0000313" key="1">
    <source>
        <dbReference type="EMBL" id="KAF9531935.1"/>
    </source>
</evidence>
<keyword evidence="2" id="KW-1185">Reference proteome</keyword>
<name>A0A9P6JTV7_9AGAR</name>
<dbReference type="SUPFAM" id="SSF51556">
    <property type="entry name" value="Metallo-dependent hydrolases"/>
    <property type="match status" value="1"/>
</dbReference>
<protein>
    <submittedName>
        <fullName evidence="1">TatD DNase family Scn1</fullName>
    </submittedName>
</protein>
<dbReference type="Proteomes" id="UP000807306">
    <property type="component" value="Unassembled WGS sequence"/>
</dbReference>
<dbReference type="EMBL" id="MU157833">
    <property type="protein sequence ID" value="KAF9531935.1"/>
    <property type="molecule type" value="Genomic_DNA"/>
</dbReference>
<gene>
    <name evidence="1" type="ORF">CPB83DRAFT_808076</name>
</gene>
<dbReference type="AlphaFoldDB" id="A0A9P6JTV7"/>
<comment type="caution">
    <text evidence="1">The sequence shown here is derived from an EMBL/GenBank/DDBJ whole genome shotgun (WGS) entry which is preliminary data.</text>
</comment>
<dbReference type="Gene3D" id="3.20.20.140">
    <property type="entry name" value="Metal-dependent hydrolases"/>
    <property type="match status" value="1"/>
</dbReference>
<dbReference type="InterPro" id="IPR001130">
    <property type="entry name" value="TatD-like"/>
</dbReference>
<dbReference type="PANTHER" id="PTHR47345:SF1">
    <property type="entry name" value="CUT9-INTERACTING PROTEIN SCN1"/>
    <property type="match status" value="1"/>
</dbReference>
<dbReference type="GO" id="GO:0016788">
    <property type="term" value="F:hydrolase activity, acting on ester bonds"/>
    <property type="evidence" value="ECO:0007669"/>
    <property type="project" value="InterPro"/>
</dbReference>
<sequence length="372" mass="41831">MTDTSPLALPSSDILAHITDVHCHPTDAPGGVSTSSMQQLGIHICAMSSGPHDQEKVKALATAYPEKATPAFGYHPWFCHLISTERSLGLERSQGMSEKERHYRYLFLPSTETLSEEKSQKLEAQFIELLEHLPDPTPISATLSTLQSNLESFPNAMLGEVGLDRIFRVPLDYFSSPRTLTPFQIPLEHQLDVLEAQLELAIELGRNVSMHSVKSQQATVGLLDKIQKKHGKEKWNKISVDMHSCGLSSETWRDLEKRHANVFISLSTVINTKQANLRDLISRCSPDRLLVESDYNNIDMVTPQTWDMVQLVSEVRGWPVETEWKDEGDISPGDFGVIRRLERNWKTFRDGNHPVKGKSSKVIDFGSEDSES</sequence>
<proteinExistence type="predicted"/>